<comment type="subcellular location">
    <subcellularLocation>
        <location evidence="9">Cell membrane</location>
        <topology evidence="9">Multi-pass membrane protein</topology>
    </subcellularLocation>
    <subcellularLocation>
        <location evidence="1">Endomembrane system</location>
        <topology evidence="1">Multi-pass membrane protein</topology>
    </subcellularLocation>
</comment>
<protein>
    <recommendedName>
        <fullName evidence="9">K(+)-insensitive pyrophosphate-energized proton pump</fullName>
        <ecNumber evidence="9">7.1.3.1</ecNumber>
    </recommendedName>
    <alternativeName>
        <fullName evidence="9">Membrane-bound proton-translocating pyrophosphatase</fullName>
    </alternativeName>
    <alternativeName>
        <fullName evidence="9">Pyrophosphate-energized inorganic pyrophosphatase</fullName>
        <shortName evidence="9">H(+)-PPase</shortName>
    </alternativeName>
</protein>
<dbReference type="RefSeq" id="WP_059150339.1">
    <property type="nucleotide sequence ID" value="NZ_KQ130452.1"/>
</dbReference>
<feature type="transmembrane region" description="Helical" evidence="9">
    <location>
        <begin position="475"/>
        <end position="492"/>
    </location>
</feature>
<evidence type="ECO:0000256" key="8">
    <source>
        <dbReference type="ARBA" id="ARBA00023136"/>
    </source>
</evidence>
<comment type="cofactor">
    <cofactor evidence="9">
        <name>Mg(2+)</name>
        <dbReference type="ChEBI" id="CHEBI:18420"/>
    </cofactor>
</comment>
<dbReference type="EC" id="7.1.3.1" evidence="9"/>
<dbReference type="PATRIC" id="fig|1114963.3.peg.989"/>
<feature type="transmembrane region" description="Helical" evidence="9">
    <location>
        <begin position="582"/>
        <end position="603"/>
    </location>
</feature>
<evidence type="ECO:0000256" key="2">
    <source>
        <dbReference type="ARBA" id="ARBA00022448"/>
    </source>
</evidence>
<dbReference type="GO" id="GO:0004427">
    <property type="term" value="F:inorganic diphosphate phosphatase activity"/>
    <property type="evidence" value="ECO:0007669"/>
    <property type="project" value="UniProtKB-UniRule"/>
</dbReference>
<reference evidence="10 11" key="1">
    <citation type="journal article" date="2015" name="G3 (Bethesda)">
        <title>Insights into Ongoing Evolution of the Hexachlorocyclohexane Catabolic Pathway from Comparative Genomics of Ten Sphingomonadaceae Strains.</title>
        <authorList>
            <person name="Pearce S.L."/>
            <person name="Oakeshott J.G."/>
            <person name="Pandey G."/>
        </authorList>
    </citation>
    <scope>NUCLEOTIDE SEQUENCE [LARGE SCALE GENOMIC DNA]</scope>
    <source>
        <strain evidence="10 11">LL02</strain>
    </source>
</reference>
<dbReference type="PIRSF" id="PIRSF001265">
    <property type="entry name" value="H+-PPase"/>
    <property type="match status" value="1"/>
</dbReference>
<evidence type="ECO:0000313" key="11">
    <source>
        <dbReference type="Proteomes" id="UP000052268"/>
    </source>
</evidence>
<sequence>MNLITIAIVLGLLAIVYGVVTSRQVLRSPAGSEKMQEIAAAIQEGAQAYLKRQYSTIAVVGVIVAIILALTLGPISATGFVIGAILSGLTGFIGMNISVRANVRTAAAAQKGLQAGLTLAFRAGAITGMLVAGLALLAISVFFWYLTGVTGHTVGGEDRTVVEALTALAFGASLISIFARLGGGIFTKAADVGADLVGKVEAGIPEDDPRNPAVIADNVGDNVGDCAGMAADLFETYVVTVGATMVLSALLVKDLGDALMTFMTLPLLIGGACIVTSIIGTYFVRLGSSQNIMGAMYKGFLVTAILSIPAIYGCIWVTQQGDMASLIGNQAFNGMDLFWCSLLGLVITGLIIWITEYYTGTQYRPVRSIAKASETGHGTNVIQGLAISLEATALPTIVIVAGIIIAYQLAGLLGIAYAATAMLALAGMVVALDAYGPVTDNAGGIAEMAGLDDNVRTKTDALDAVGNTTKAVTKGYAIGSAGLAALVLFAAYTTDLREFFPQLDVDFSLENPYVIVGLLLGALLPYLFGAMGMTAVGRAAGDVVLDVRAQFREKPGIMTYEEKPDYARTVDLVTKAAIKEMIIPSLLPVLAPIAVYYVIGWVGGQANGFAALGALLLGVIVSGLFVALSMTSGGGAWDNAKKYIEDGHHGGKGSDAHKAAVTGDTVGDPYKDTAGPAVNPMIKITNIVALLLLAALAAG</sequence>
<dbReference type="InterPro" id="IPR004131">
    <property type="entry name" value="PPase-energised_H-pump"/>
</dbReference>
<comment type="caution">
    <text evidence="10">The sequence shown here is derived from an EMBL/GenBank/DDBJ whole genome shotgun (WGS) entry which is preliminary data.</text>
</comment>
<accession>A0A0J7Y7I3</accession>
<evidence type="ECO:0000313" key="10">
    <source>
        <dbReference type="EMBL" id="KMS59602.1"/>
    </source>
</evidence>
<feature type="transmembrane region" description="Helical" evidence="9">
    <location>
        <begin position="609"/>
        <end position="628"/>
    </location>
</feature>
<dbReference type="NCBIfam" id="TIGR01104">
    <property type="entry name" value="V_PPase"/>
    <property type="match status" value="1"/>
</dbReference>
<feature type="transmembrane region" description="Helical" evidence="9">
    <location>
        <begin position="119"/>
        <end position="146"/>
    </location>
</feature>
<dbReference type="GO" id="GO:0000287">
    <property type="term" value="F:magnesium ion binding"/>
    <property type="evidence" value="ECO:0007669"/>
    <property type="project" value="UniProtKB-UniRule"/>
</dbReference>
<keyword evidence="7 9" id="KW-0406">Ion transport</keyword>
<keyword evidence="11" id="KW-1185">Reference proteome</keyword>
<comment type="caution">
    <text evidence="9">Lacks conserved residue(s) required for the propagation of feature annotation.</text>
</comment>
<comment type="similarity">
    <text evidence="9">Belongs to the H(+)-translocating pyrophosphatase (TC 3.A.10) family. K(+)-insensitive subfamily.</text>
</comment>
<feature type="transmembrane region" description="Helical" evidence="9">
    <location>
        <begin position="79"/>
        <end position="99"/>
    </location>
</feature>
<comment type="function">
    <text evidence="9">Proton pump that utilizes the energy of pyrophosphate hydrolysis as the driving force for proton movement across the membrane. Generates a proton motive force.</text>
</comment>
<evidence type="ECO:0000256" key="6">
    <source>
        <dbReference type="ARBA" id="ARBA00022989"/>
    </source>
</evidence>
<dbReference type="Pfam" id="PF03030">
    <property type="entry name" value="H_PPase"/>
    <property type="match status" value="1"/>
</dbReference>
<keyword evidence="9" id="KW-0375">Hydrogen ion transport</keyword>
<dbReference type="HAMAP" id="MF_01129">
    <property type="entry name" value="PPase_energized_pump"/>
    <property type="match status" value="1"/>
</dbReference>
<organism evidence="10 11">
    <name type="scientific">Novosphingobium barchaimii LL02</name>
    <dbReference type="NCBI Taxonomy" id="1114963"/>
    <lineage>
        <taxon>Bacteria</taxon>
        <taxon>Pseudomonadati</taxon>
        <taxon>Pseudomonadota</taxon>
        <taxon>Alphaproteobacteria</taxon>
        <taxon>Sphingomonadales</taxon>
        <taxon>Sphingomonadaceae</taxon>
        <taxon>Novosphingobium</taxon>
    </lineage>
</organism>
<dbReference type="GO" id="GO:0012505">
    <property type="term" value="C:endomembrane system"/>
    <property type="evidence" value="ECO:0007669"/>
    <property type="project" value="UniProtKB-SubCell"/>
</dbReference>
<keyword evidence="6 9" id="KW-1133">Transmembrane helix</keyword>
<evidence type="ECO:0000256" key="4">
    <source>
        <dbReference type="ARBA" id="ARBA00022842"/>
    </source>
</evidence>
<evidence type="ECO:0000256" key="9">
    <source>
        <dbReference type="HAMAP-Rule" id="MF_01129"/>
    </source>
</evidence>
<keyword evidence="8 9" id="KW-0472">Membrane</keyword>
<dbReference type="AlphaFoldDB" id="A0A0J7Y7I3"/>
<feature type="transmembrane region" description="Helical" evidence="9">
    <location>
        <begin position="296"/>
        <end position="318"/>
    </location>
</feature>
<dbReference type="NCBIfam" id="NF001960">
    <property type="entry name" value="PRK00733.3-5"/>
    <property type="match status" value="1"/>
</dbReference>
<keyword evidence="5 9" id="KW-1278">Translocase</keyword>
<evidence type="ECO:0000256" key="3">
    <source>
        <dbReference type="ARBA" id="ARBA00022692"/>
    </source>
</evidence>
<feature type="transmembrane region" description="Helical" evidence="9">
    <location>
        <begin position="234"/>
        <end position="252"/>
    </location>
</feature>
<comment type="subunit">
    <text evidence="9">Homodimer.</text>
</comment>
<feature type="transmembrane region" description="Helical" evidence="9">
    <location>
        <begin position="161"/>
        <end position="179"/>
    </location>
</feature>
<keyword evidence="9" id="KW-1003">Cell membrane</keyword>
<feature type="transmembrane region" description="Helical" evidence="9">
    <location>
        <begin position="381"/>
        <end position="409"/>
    </location>
</feature>
<dbReference type="GO" id="GO:0009678">
    <property type="term" value="F:diphosphate hydrolysis-driven proton transmembrane transporter activity"/>
    <property type="evidence" value="ECO:0007669"/>
    <property type="project" value="UniProtKB-UniRule"/>
</dbReference>
<evidence type="ECO:0000256" key="1">
    <source>
        <dbReference type="ARBA" id="ARBA00004127"/>
    </source>
</evidence>
<evidence type="ECO:0000256" key="5">
    <source>
        <dbReference type="ARBA" id="ARBA00022967"/>
    </source>
</evidence>
<evidence type="ECO:0000256" key="7">
    <source>
        <dbReference type="ARBA" id="ARBA00023065"/>
    </source>
</evidence>
<dbReference type="Proteomes" id="UP000052268">
    <property type="component" value="Unassembled WGS sequence"/>
</dbReference>
<dbReference type="PANTHER" id="PTHR31998">
    <property type="entry name" value="K(+)-INSENSITIVE PYROPHOSPHATE-ENERGIZED PROTON PUMP"/>
    <property type="match status" value="1"/>
</dbReference>
<dbReference type="EMBL" id="JACU01000002">
    <property type="protein sequence ID" value="KMS59602.1"/>
    <property type="molecule type" value="Genomic_DNA"/>
</dbReference>
<feature type="transmembrane region" description="Helical" evidence="9">
    <location>
        <begin position="6"/>
        <end position="26"/>
    </location>
</feature>
<keyword evidence="10" id="KW-0378">Hydrolase</keyword>
<feature type="site" description="Determinant of potassium independence" evidence="9">
    <location>
        <position position="470"/>
    </location>
</feature>
<dbReference type="NCBIfam" id="NF001951">
    <property type="entry name" value="PRK00733.1-2"/>
    <property type="match status" value="1"/>
</dbReference>
<keyword evidence="3 9" id="KW-0812">Transmembrane</keyword>
<gene>
    <name evidence="9 10" type="primary">hppA</name>
    <name evidence="10" type="ORF">V474_10415</name>
</gene>
<comment type="catalytic activity">
    <reaction evidence="9">
        <text>diphosphate + H2O + H(+)(in) = 2 phosphate + 2 H(+)(out)</text>
        <dbReference type="Rhea" id="RHEA:13973"/>
        <dbReference type="ChEBI" id="CHEBI:15377"/>
        <dbReference type="ChEBI" id="CHEBI:15378"/>
        <dbReference type="ChEBI" id="CHEBI:33019"/>
        <dbReference type="ChEBI" id="CHEBI:43474"/>
        <dbReference type="EC" id="7.1.3.1"/>
    </reaction>
</comment>
<feature type="transmembrane region" description="Helical" evidence="9">
    <location>
        <begin position="415"/>
        <end position="435"/>
    </location>
</feature>
<feature type="transmembrane region" description="Helical" evidence="9">
    <location>
        <begin position="512"/>
        <end position="529"/>
    </location>
</feature>
<dbReference type="GO" id="GO:0005886">
    <property type="term" value="C:plasma membrane"/>
    <property type="evidence" value="ECO:0007669"/>
    <property type="project" value="UniProtKB-SubCell"/>
</dbReference>
<feature type="transmembrane region" description="Helical" evidence="9">
    <location>
        <begin position="54"/>
        <end position="73"/>
    </location>
</feature>
<feature type="transmembrane region" description="Helical" evidence="9">
    <location>
        <begin position="258"/>
        <end position="284"/>
    </location>
</feature>
<dbReference type="OrthoDB" id="9808652at2"/>
<proteinExistence type="inferred from homology"/>
<keyword evidence="4 9" id="KW-0460">Magnesium</keyword>
<keyword evidence="2 9" id="KW-0813">Transport</keyword>
<feature type="transmembrane region" description="Helical" evidence="9">
    <location>
        <begin position="338"/>
        <end position="360"/>
    </location>
</feature>
<name>A0A0J7Y7I3_9SPHN</name>